<evidence type="ECO:0000313" key="11">
    <source>
        <dbReference type="Proteomes" id="UP000183788"/>
    </source>
</evidence>
<keyword evidence="6 10" id="KW-0418">Kinase</keyword>
<dbReference type="PANTHER" id="PTHR45436">
    <property type="entry name" value="SENSOR HISTIDINE KINASE YKOH"/>
    <property type="match status" value="1"/>
</dbReference>
<dbReference type="AlphaFoldDB" id="A0A1K1RQ65"/>
<dbReference type="InterPro" id="IPR036890">
    <property type="entry name" value="HATPase_C_sf"/>
</dbReference>
<dbReference type="InterPro" id="IPR005467">
    <property type="entry name" value="His_kinase_dom"/>
</dbReference>
<accession>A0A1K1RQ65</accession>
<proteinExistence type="predicted"/>
<dbReference type="InterPro" id="IPR003661">
    <property type="entry name" value="HisK_dim/P_dom"/>
</dbReference>
<dbReference type="InterPro" id="IPR050428">
    <property type="entry name" value="TCS_sensor_his_kinase"/>
</dbReference>
<evidence type="ECO:0000256" key="7">
    <source>
        <dbReference type="ARBA" id="ARBA00022989"/>
    </source>
</evidence>
<evidence type="ECO:0000256" key="2">
    <source>
        <dbReference type="ARBA" id="ARBA00012438"/>
    </source>
</evidence>
<dbReference type="EMBL" id="FPIZ01000013">
    <property type="protein sequence ID" value="SFW74296.1"/>
    <property type="molecule type" value="Genomic_DNA"/>
</dbReference>
<evidence type="ECO:0000256" key="6">
    <source>
        <dbReference type="ARBA" id="ARBA00022777"/>
    </source>
</evidence>
<gene>
    <name evidence="10" type="ORF">SAMN05661012_04137</name>
</gene>
<dbReference type="SMART" id="SM00388">
    <property type="entry name" value="HisKA"/>
    <property type="match status" value="1"/>
</dbReference>
<dbReference type="Gene3D" id="1.10.287.130">
    <property type="match status" value="1"/>
</dbReference>
<sequence length="445" mass="51585">MPVLLTISKRYMAQDTASNNMKLLTKNTIWFLLIMLPLLSAGGIYLYHQFDKELKKEMDEELVNDQIQWLVYFNSIPDNSPVFRITTPEFSIHPADGPADAQPLLKTIMQYQEIEHKEVPYRQLEQVIRIREKFYSLTIRKSLIEKDDLIKNIALVMALAFIGLLLFTILVNRLISRSIWRPFYQSLDKMEKLQLEEMHDLSFPDTTVTEFNRLNEVLLNATSRIYHDFVIMKELTEDAAHEMQTPLAIAQNRLELLLQDEELQPDQMRSIAKTHEALQRLSHLNHNLLFMAKIGNKQFVPAGNISIHAVLQKHLRLFEELIKDKDLLVSTDISGDLSLLLHPLLADTLISNLLGNAIKYNYPKGAITIQLTTQLFSICNTSEYPPIPAPQLFQRFKKNASNLENSNGLGLAIVKKITDTNNLKVYYIYKEHQHHFIIRPDRHHH</sequence>
<dbReference type="GO" id="GO:0005886">
    <property type="term" value="C:plasma membrane"/>
    <property type="evidence" value="ECO:0007669"/>
    <property type="project" value="TreeGrafter"/>
</dbReference>
<dbReference type="SUPFAM" id="SSF55874">
    <property type="entry name" value="ATPase domain of HSP90 chaperone/DNA topoisomerase II/histidine kinase"/>
    <property type="match status" value="1"/>
</dbReference>
<evidence type="ECO:0000259" key="9">
    <source>
        <dbReference type="PROSITE" id="PS50109"/>
    </source>
</evidence>
<evidence type="ECO:0000256" key="1">
    <source>
        <dbReference type="ARBA" id="ARBA00000085"/>
    </source>
</evidence>
<keyword evidence="3" id="KW-0597">Phosphoprotein</keyword>
<dbReference type="SMART" id="SM00387">
    <property type="entry name" value="HATPase_c"/>
    <property type="match status" value="1"/>
</dbReference>
<evidence type="ECO:0000256" key="5">
    <source>
        <dbReference type="ARBA" id="ARBA00022692"/>
    </source>
</evidence>
<feature type="transmembrane region" description="Helical" evidence="8">
    <location>
        <begin position="29"/>
        <end position="48"/>
    </location>
</feature>
<evidence type="ECO:0000256" key="4">
    <source>
        <dbReference type="ARBA" id="ARBA00022679"/>
    </source>
</evidence>
<keyword evidence="8" id="KW-0472">Membrane</keyword>
<dbReference type="PANTHER" id="PTHR45436:SF5">
    <property type="entry name" value="SENSOR HISTIDINE KINASE TRCS"/>
    <property type="match status" value="1"/>
</dbReference>
<dbReference type="EC" id="2.7.13.3" evidence="2"/>
<comment type="catalytic activity">
    <reaction evidence="1">
        <text>ATP + protein L-histidine = ADP + protein N-phospho-L-histidine.</text>
        <dbReference type="EC" id="2.7.13.3"/>
    </reaction>
</comment>
<dbReference type="InterPro" id="IPR003594">
    <property type="entry name" value="HATPase_dom"/>
</dbReference>
<protein>
    <recommendedName>
        <fullName evidence="2">histidine kinase</fullName>
        <ecNumber evidence="2">2.7.13.3</ecNumber>
    </recommendedName>
</protein>
<keyword evidence="5 8" id="KW-0812">Transmembrane</keyword>
<evidence type="ECO:0000256" key="3">
    <source>
        <dbReference type="ARBA" id="ARBA00022553"/>
    </source>
</evidence>
<name>A0A1K1RQ65_9BACT</name>
<dbReference type="SUPFAM" id="SSF47384">
    <property type="entry name" value="Homodimeric domain of signal transducing histidine kinase"/>
    <property type="match status" value="1"/>
</dbReference>
<reference evidence="10 11" key="1">
    <citation type="submission" date="2016-11" db="EMBL/GenBank/DDBJ databases">
        <authorList>
            <person name="Jaros S."/>
            <person name="Januszkiewicz K."/>
            <person name="Wedrychowicz H."/>
        </authorList>
    </citation>
    <scope>NUCLEOTIDE SEQUENCE [LARGE SCALE GENOMIC DNA]</scope>
    <source>
        <strain evidence="10 11">DSM 784</strain>
    </source>
</reference>
<dbReference type="InterPro" id="IPR036097">
    <property type="entry name" value="HisK_dim/P_sf"/>
</dbReference>
<dbReference type="Pfam" id="PF00512">
    <property type="entry name" value="HisKA"/>
    <property type="match status" value="1"/>
</dbReference>
<dbReference type="STRING" id="1004.SAMN05661012_04137"/>
<keyword evidence="7 8" id="KW-1133">Transmembrane helix</keyword>
<dbReference type="GO" id="GO:0000155">
    <property type="term" value="F:phosphorelay sensor kinase activity"/>
    <property type="evidence" value="ECO:0007669"/>
    <property type="project" value="InterPro"/>
</dbReference>
<feature type="transmembrane region" description="Helical" evidence="8">
    <location>
        <begin position="149"/>
        <end position="171"/>
    </location>
</feature>
<evidence type="ECO:0000313" key="10">
    <source>
        <dbReference type="EMBL" id="SFW74296.1"/>
    </source>
</evidence>
<organism evidence="10 11">
    <name type="scientific">Chitinophaga sancti</name>
    <dbReference type="NCBI Taxonomy" id="1004"/>
    <lineage>
        <taxon>Bacteria</taxon>
        <taxon>Pseudomonadati</taxon>
        <taxon>Bacteroidota</taxon>
        <taxon>Chitinophagia</taxon>
        <taxon>Chitinophagales</taxon>
        <taxon>Chitinophagaceae</taxon>
        <taxon>Chitinophaga</taxon>
    </lineage>
</organism>
<feature type="domain" description="Histidine kinase" evidence="9">
    <location>
        <begin position="238"/>
        <end position="419"/>
    </location>
</feature>
<dbReference type="OrthoDB" id="1522504at2"/>
<dbReference type="Proteomes" id="UP000183788">
    <property type="component" value="Unassembled WGS sequence"/>
</dbReference>
<dbReference type="PROSITE" id="PS50109">
    <property type="entry name" value="HIS_KIN"/>
    <property type="match status" value="1"/>
</dbReference>
<dbReference type="CDD" id="cd00082">
    <property type="entry name" value="HisKA"/>
    <property type="match status" value="1"/>
</dbReference>
<keyword evidence="4" id="KW-0808">Transferase</keyword>
<dbReference type="Gene3D" id="3.30.565.10">
    <property type="entry name" value="Histidine kinase-like ATPase, C-terminal domain"/>
    <property type="match status" value="1"/>
</dbReference>
<evidence type="ECO:0000256" key="8">
    <source>
        <dbReference type="SAM" id="Phobius"/>
    </source>
</evidence>
<dbReference type="Pfam" id="PF02518">
    <property type="entry name" value="HATPase_c"/>
    <property type="match status" value="1"/>
</dbReference>